<dbReference type="KEGG" id="xya:ET471_00990"/>
<protein>
    <submittedName>
        <fullName evidence="1">DNA-binding protein</fullName>
    </submittedName>
</protein>
<dbReference type="EMBL" id="CP035493">
    <property type="protein sequence ID" value="QAY68797.1"/>
    <property type="molecule type" value="Genomic_DNA"/>
</dbReference>
<sequence length="145" mass="15680">MVAVIADIGRLGLMASHRVATTLDPVDPEVRAAARALADRLNDDTPVEAVVRSMLDDVAHGARVVVLRAQDEVTPARAAELLGVTRQFVDRLTADGALTFRRLPGSRHRRVRVQDVLDLAAEREQRRTGAEALRTAISDAGLDQG</sequence>
<reference evidence="1 2" key="1">
    <citation type="submission" date="2019-01" db="EMBL/GenBank/DDBJ databases">
        <title>Genome sequencing of strain FW10M-9.</title>
        <authorList>
            <person name="Heo J."/>
            <person name="Kim S.-J."/>
            <person name="Kim J.-S."/>
            <person name="Hong S.-B."/>
            <person name="Kwon S.-W."/>
        </authorList>
    </citation>
    <scope>NUCLEOTIDE SEQUENCE [LARGE SCALE GENOMIC DNA]</scope>
    <source>
        <strain evidence="1 2">FW10M-9</strain>
    </source>
</reference>
<keyword evidence="1" id="KW-0238">DNA-binding</keyword>
<dbReference type="GO" id="GO:0003677">
    <property type="term" value="F:DNA binding"/>
    <property type="evidence" value="ECO:0007669"/>
    <property type="project" value="UniProtKB-KW"/>
</dbReference>
<dbReference type="SUPFAM" id="SSF46955">
    <property type="entry name" value="Putative DNA-binding domain"/>
    <property type="match status" value="1"/>
</dbReference>
<dbReference type="AlphaFoldDB" id="A0A4P6F6G3"/>
<dbReference type="Proteomes" id="UP000292118">
    <property type="component" value="Chromosome"/>
</dbReference>
<dbReference type="InterPro" id="IPR010093">
    <property type="entry name" value="SinI_DNA-bd"/>
</dbReference>
<evidence type="ECO:0000313" key="1">
    <source>
        <dbReference type="EMBL" id="QAY68797.1"/>
    </source>
</evidence>
<dbReference type="NCBIfam" id="TIGR01764">
    <property type="entry name" value="excise"/>
    <property type="match status" value="1"/>
</dbReference>
<dbReference type="InterPro" id="IPR009061">
    <property type="entry name" value="DNA-bd_dom_put_sf"/>
</dbReference>
<organism evidence="1 2">
    <name type="scientific">Xylanimonas protaetiae</name>
    <dbReference type="NCBI Taxonomy" id="2509457"/>
    <lineage>
        <taxon>Bacteria</taxon>
        <taxon>Bacillati</taxon>
        <taxon>Actinomycetota</taxon>
        <taxon>Actinomycetes</taxon>
        <taxon>Micrococcales</taxon>
        <taxon>Promicromonosporaceae</taxon>
        <taxon>Xylanimonas</taxon>
    </lineage>
</organism>
<dbReference type="OrthoDB" id="26212at2"/>
<evidence type="ECO:0000313" key="2">
    <source>
        <dbReference type="Proteomes" id="UP000292118"/>
    </source>
</evidence>
<proteinExistence type="predicted"/>
<keyword evidence="2" id="KW-1185">Reference proteome</keyword>
<gene>
    <name evidence="1" type="ORF">ET471_00990</name>
</gene>
<name>A0A4P6F6G3_9MICO</name>
<accession>A0A4P6F6G3</accession>